<dbReference type="RefSeq" id="WP_167221744.1">
    <property type="nucleotide sequence ID" value="NZ_VUYU01000002.1"/>
</dbReference>
<keyword evidence="2" id="KW-1185">Reference proteome</keyword>
<reference evidence="1 2" key="1">
    <citation type="submission" date="2019-09" db="EMBL/GenBank/DDBJ databases">
        <title>Taxonomy of Antarctic Massilia spp.: description of Massilia rubra sp. nov., Massilia aquatica sp. nov., Massilia mucilaginosa sp. nov., Massilia frigida sp. nov. isolated from streams, lakes and regoliths.</title>
        <authorList>
            <person name="Holochova P."/>
            <person name="Sedlacek I."/>
            <person name="Kralova S."/>
            <person name="Maslanova I."/>
            <person name="Busse H.-J."/>
            <person name="Stankova E."/>
            <person name="Vrbovska V."/>
            <person name="Kovarovic V."/>
            <person name="Bartak M."/>
            <person name="Svec P."/>
            <person name="Pantucek R."/>
        </authorList>
    </citation>
    <scope>NUCLEOTIDE SEQUENCE [LARGE SCALE GENOMIC DNA]</scope>
    <source>
        <strain evidence="1 2">CCM 8692</strain>
    </source>
</reference>
<name>A0ABX0LMG2_9BURK</name>
<proteinExistence type="predicted"/>
<sequence length="108" mass="12433">MLIHEPLNQAEREFYLCVCIESIHRDILEPIATEHGLTMVDNWGTYEIVDASTLDEFLAQMKVLIDRIAHLEDTTDASKDYLTNRMQGLVDETTRWITSRPGLVVWIG</sequence>
<dbReference type="EMBL" id="VUYU01000002">
    <property type="protein sequence ID" value="NHZ32719.1"/>
    <property type="molecule type" value="Genomic_DNA"/>
</dbReference>
<dbReference type="Proteomes" id="UP000785613">
    <property type="component" value="Unassembled WGS sequence"/>
</dbReference>
<evidence type="ECO:0000313" key="2">
    <source>
        <dbReference type="Proteomes" id="UP000785613"/>
    </source>
</evidence>
<comment type="caution">
    <text evidence="1">The sequence shown here is derived from an EMBL/GenBank/DDBJ whole genome shotgun (WGS) entry which is preliminary data.</text>
</comment>
<gene>
    <name evidence="1" type="ORF">F0185_03820</name>
</gene>
<accession>A0ABX0LMG2</accession>
<protein>
    <submittedName>
        <fullName evidence="1">Uncharacterized protein</fullName>
    </submittedName>
</protein>
<evidence type="ECO:0000313" key="1">
    <source>
        <dbReference type="EMBL" id="NHZ32719.1"/>
    </source>
</evidence>
<organism evidence="1 2">
    <name type="scientific">Massilia rubra</name>
    <dbReference type="NCBI Taxonomy" id="2607910"/>
    <lineage>
        <taxon>Bacteria</taxon>
        <taxon>Pseudomonadati</taxon>
        <taxon>Pseudomonadota</taxon>
        <taxon>Betaproteobacteria</taxon>
        <taxon>Burkholderiales</taxon>
        <taxon>Oxalobacteraceae</taxon>
        <taxon>Telluria group</taxon>
        <taxon>Massilia</taxon>
    </lineage>
</organism>